<evidence type="ECO:0000256" key="1">
    <source>
        <dbReference type="SAM" id="MobiDB-lite"/>
    </source>
</evidence>
<name>A0A0J7L3A2_LASNI</name>
<evidence type="ECO:0000313" key="2">
    <source>
        <dbReference type="EMBL" id="KMQ96909.1"/>
    </source>
</evidence>
<reference evidence="2 3" key="1">
    <citation type="submission" date="2015-04" db="EMBL/GenBank/DDBJ databases">
        <title>Lasius niger genome sequencing.</title>
        <authorList>
            <person name="Konorov E.A."/>
            <person name="Nikitin M.A."/>
            <person name="Kirill M.V."/>
            <person name="Chang P."/>
        </authorList>
    </citation>
    <scope>NUCLEOTIDE SEQUENCE [LARGE SCALE GENOMIC DNA]</scope>
    <source>
        <tissue evidence="2">Whole</tissue>
    </source>
</reference>
<feature type="region of interest" description="Disordered" evidence="1">
    <location>
        <begin position="563"/>
        <end position="636"/>
    </location>
</feature>
<sequence>MTRERLLVFESVPEVQKSTTEMPVIFVKPEVTDKLNNSLGIELEEPDLMPGKTIVIDVDSRMQTSTQNSISMPSNNMVEASDINNSPMTSPEDLVYDKGFMKIISLWKISPIGNIDKISTTNKNKEFIDYKFFEKLQNIVTSIAINELENRNNFIENANRLMLNNQKDRALDTSNEIESLGLDVPTSLNLKDSVDLKISVRNSVQDPEQRLFDLIEDAIQDDHSEKSSSRDGTDEQVNASLESDLVICPPYQSYESSGMSLEHSSKSFSASQSVSTPEFLKQIKNVPSNADIKNKDKHDADDSNMSISASSDVSAFGSEEHFDIWIPTIVQKDHHSSEITANTKQEEEKYKLIKNIEPSFNFGFLQPEIPDIAESSTSNIVKFQWFNAPPIFANDPQTGSKDISESKKTQNPSDSSEDIIENMKIISSFIPEKDKSHNQRSCQIEVKMNVFRIKCPEIMFDKEWNLAPFNTHTADILDVINFKDNFDLYTDDYNDYYDKDKSEQLKDELISNENTDKKVASLQHSISKVIDAVELQGIIPDERTSENAFNFFFKKNSFDRTEVDKHDAVNSPDKRKEKREISSSSTAISSFTESDSQPDTIDSNKTWNPFRRFPTQQQKQSKVTETQDFVDSENAETSLESNESIYALIKNLTSIFNDDMLNIVKQQNLSKSFSENDYSDYITQISWRQQYDDLKKILGNMRNHDNPYDIKDDYNYRKKRMADNLTEQPGMLNIILEEEI</sequence>
<dbReference type="PaxDb" id="67767-A0A0J7L3A2"/>
<feature type="compositionally biased region" description="Basic and acidic residues" evidence="1">
    <location>
        <begin position="563"/>
        <end position="581"/>
    </location>
</feature>
<feature type="compositionally biased region" description="Basic and acidic residues" evidence="1">
    <location>
        <begin position="292"/>
        <end position="301"/>
    </location>
</feature>
<proteinExistence type="predicted"/>
<protein>
    <submittedName>
        <fullName evidence="2">Uncharacterized protein</fullName>
    </submittedName>
</protein>
<gene>
    <name evidence="2" type="ORF">RF55_2785</name>
</gene>
<feature type="region of interest" description="Disordered" evidence="1">
    <location>
        <begin position="285"/>
        <end position="306"/>
    </location>
</feature>
<evidence type="ECO:0000313" key="3">
    <source>
        <dbReference type="Proteomes" id="UP000036403"/>
    </source>
</evidence>
<feature type="region of interest" description="Disordered" evidence="1">
    <location>
        <begin position="394"/>
        <end position="417"/>
    </location>
</feature>
<comment type="caution">
    <text evidence="2">The sequence shown here is derived from an EMBL/GenBank/DDBJ whole genome shotgun (WGS) entry which is preliminary data.</text>
</comment>
<accession>A0A0J7L3A2</accession>
<dbReference type="EMBL" id="LBMM01001111">
    <property type="protein sequence ID" value="KMQ96909.1"/>
    <property type="molecule type" value="Genomic_DNA"/>
</dbReference>
<keyword evidence="3" id="KW-1185">Reference proteome</keyword>
<feature type="compositionally biased region" description="Polar residues" evidence="1">
    <location>
        <begin position="597"/>
        <end position="607"/>
    </location>
</feature>
<dbReference type="Proteomes" id="UP000036403">
    <property type="component" value="Unassembled WGS sequence"/>
</dbReference>
<dbReference type="OrthoDB" id="7701312at2759"/>
<feature type="compositionally biased region" description="Polar residues" evidence="1">
    <location>
        <begin position="614"/>
        <end position="627"/>
    </location>
</feature>
<organism evidence="2 3">
    <name type="scientific">Lasius niger</name>
    <name type="common">Black garden ant</name>
    <dbReference type="NCBI Taxonomy" id="67767"/>
    <lineage>
        <taxon>Eukaryota</taxon>
        <taxon>Metazoa</taxon>
        <taxon>Ecdysozoa</taxon>
        <taxon>Arthropoda</taxon>
        <taxon>Hexapoda</taxon>
        <taxon>Insecta</taxon>
        <taxon>Pterygota</taxon>
        <taxon>Neoptera</taxon>
        <taxon>Endopterygota</taxon>
        <taxon>Hymenoptera</taxon>
        <taxon>Apocrita</taxon>
        <taxon>Aculeata</taxon>
        <taxon>Formicoidea</taxon>
        <taxon>Formicidae</taxon>
        <taxon>Formicinae</taxon>
        <taxon>Lasius</taxon>
        <taxon>Lasius</taxon>
    </lineage>
</organism>
<feature type="compositionally biased region" description="Low complexity" evidence="1">
    <location>
        <begin position="582"/>
        <end position="595"/>
    </location>
</feature>
<dbReference type="AlphaFoldDB" id="A0A0J7L3A2"/>